<sequence>MMVEKKHQKKKKKGGRETRSGEERNQNGVSEGMCKLGQTLLLFPPPPPLPPPSSTSSSLLSEERQRDKSSFPGLFLPLFSGDVGLLYAPRSSRADLKLITCLSPRGRGQKASPLYAQIPDYPPSPLQRDDRNLAQSPGSNPGRVCPDR</sequence>
<proteinExistence type="predicted"/>
<feature type="region of interest" description="Disordered" evidence="1">
    <location>
        <begin position="1"/>
        <end position="73"/>
    </location>
</feature>
<evidence type="ECO:0000313" key="3">
    <source>
        <dbReference type="Proteomes" id="UP001331515"/>
    </source>
</evidence>
<feature type="compositionally biased region" description="Basic and acidic residues" evidence="1">
    <location>
        <begin position="15"/>
        <end position="25"/>
    </location>
</feature>
<accession>A0AAN8GZH9</accession>
<protein>
    <submittedName>
        <fullName evidence="2">Uncharacterized protein</fullName>
    </submittedName>
</protein>
<evidence type="ECO:0000256" key="1">
    <source>
        <dbReference type="SAM" id="MobiDB-lite"/>
    </source>
</evidence>
<dbReference type="EMBL" id="JAURVH010001533">
    <property type="protein sequence ID" value="KAK5897679.1"/>
    <property type="molecule type" value="Genomic_DNA"/>
</dbReference>
<feature type="compositionally biased region" description="Basic residues" evidence="1">
    <location>
        <begin position="1"/>
        <end position="14"/>
    </location>
</feature>
<keyword evidence="3" id="KW-1185">Reference proteome</keyword>
<organism evidence="2 3">
    <name type="scientific">Champsocephalus gunnari</name>
    <name type="common">Mackerel icefish</name>
    <dbReference type="NCBI Taxonomy" id="52237"/>
    <lineage>
        <taxon>Eukaryota</taxon>
        <taxon>Metazoa</taxon>
        <taxon>Chordata</taxon>
        <taxon>Craniata</taxon>
        <taxon>Vertebrata</taxon>
        <taxon>Euteleostomi</taxon>
        <taxon>Actinopterygii</taxon>
        <taxon>Neopterygii</taxon>
        <taxon>Teleostei</taxon>
        <taxon>Neoteleostei</taxon>
        <taxon>Acanthomorphata</taxon>
        <taxon>Eupercaria</taxon>
        <taxon>Perciformes</taxon>
        <taxon>Notothenioidei</taxon>
        <taxon>Channichthyidae</taxon>
        <taxon>Champsocephalus</taxon>
    </lineage>
</organism>
<dbReference type="Proteomes" id="UP001331515">
    <property type="component" value="Unassembled WGS sequence"/>
</dbReference>
<gene>
    <name evidence="2" type="ORF">CgunFtcFv8_015161</name>
</gene>
<feature type="region of interest" description="Disordered" evidence="1">
    <location>
        <begin position="103"/>
        <end position="148"/>
    </location>
</feature>
<comment type="caution">
    <text evidence="2">The sequence shown here is derived from an EMBL/GenBank/DDBJ whole genome shotgun (WGS) entry which is preliminary data.</text>
</comment>
<name>A0AAN8GZH9_CHAGU</name>
<evidence type="ECO:0000313" key="2">
    <source>
        <dbReference type="EMBL" id="KAK5897679.1"/>
    </source>
</evidence>
<feature type="compositionally biased region" description="Pro residues" evidence="1">
    <location>
        <begin position="43"/>
        <end position="53"/>
    </location>
</feature>
<reference evidence="2 3" key="1">
    <citation type="journal article" date="2023" name="Mol. Biol. Evol.">
        <title>Genomics of Secondarily Temperate Adaptation in the Only Non-Antarctic Icefish.</title>
        <authorList>
            <person name="Rivera-Colon A.G."/>
            <person name="Rayamajhi N."/>
            <person name="Minhas B.F."/>
            <person name="Madrigal G."/>
            <person name="Bilyk K.T."/>
            <person name="Yoon V."/>
            <person name="Hune M."/>
            <person name="Gregory S."/>
            <person name="Cheng C.H.C."/>
            <person name="Catchen J.M."/>
        </authorList>
    </citation>
    <scope>NUCLEOTIDE SEQUENCE [LARGE SCALE GENOMIC DNA]</scope>
    <source>
        <tissue evidence="2">White muscle</tissue>
    </source>
</reference>
<dbReference type="AlphaFoldDB" id="A0AAN8GZH9"/>